<reference evidence="2" key="1">
    <citation type="submission" date="2024-06" db="EMBL/GenBank/DDBJ databases">
        <title>The genome sequences of Kitasatospora sp. strain HUAS MG31.</title>
        <authorList>
            <person name="Mo P."/>
        </authorList>
    </citation>
    <scope>NUCLEOTIDE SEQUENCE</scope>
    <source>
        <strain evidence="2">HUAS MG31</strain>
    </source>
</reference>
<dbReference type="AlphaFoldDB" id="A0AAU8JSF3"/>
<feature type="compositionally biased region" description="Basic and acidic residues" evidence="1">
    <location>
        <begin position="81"/>
        <end position="90"/>
    </location>
</feature>
<sequence length="90" mass="10403">MEQLRNPGGGTDRHILDRIGEMVAAERNLRAALAEGRIDSEVEQRQLKDLERQLDQCWDLLRQRRARTEAGEDPNLASVRSVEEVERYES</sequence>
<dbReference type="EMBL" id="CP159872">
    <property type="protein sequence ID" value="XCM78719.1"/>
    <property type="molecule type" value="Genomic_DNA"/>
</dbReference>
<evidence type="ECO:0000256" key="1">
    <source>
        <dbReference type="SAM" id="MobiDB-lite"/>
    </source>
</evidence>
<dbReference type="InterPro" id="IPR020311">
    <property type="entry name" value="Uncharacterised_Rv0898c"/>
</dbReference>
<dbReference type="KEGG" id="kcm:ABWK59_07120"/>
<dbReference type="Pfam" id="PF10944">
    <property type="entry name" value="DUF2630"/>
    <property type="match status" value="1"/>
</dbReference>
<protein>
    <submittedName>
        <fullName evidence="2">DUF2630 family protein</fullName>
    </submittedName>
</protein>
<organism evidence="2">
    <name type="scientific">Kitasatospora camelliae</name>
    <dbReference type="NCBI Taxonomy" id="3156397"/>
    <lineage>
        <taxon>Bacteria</taxon>
        <taxon>Bacillati</taxon>
        <taxon>Actinomycetota</taxon>
        <taxon>Actinomycetes</taxon>
        <taxon>Kitasatosporales</taxon>
        <taxon>Streptomycetaceae</taxon>
        <taxon>Kitasatospora</taxon>
    </lineage>
</organism>
<name>A0AAU8JSF3_9ACTN</name>
<accession>A0AAU8JSF3</accession>
<feature type="region of interest" description="Disordered" evidence="1">
    <location>
        <begin position="69"/>
        <end position="90"/>
    </location>
</feature>
<dbReference type="RefSeq" id="WP_354638837.1">
    <property type="nucleotide sequence ID" value="NZ_CP159872.1"/>
</dbReference>
<evidence type="ECO:0000313" key="2">
    <source>
        <dbReference type="EMBL" id="XCM78719.1"/>
    </source>
</evidence>
<proteinExistence type="predicted"/>
<gene>
    <name evidence="2" type="ORF">ABWK59_07120</name>
</gene>